<feature type="region of interest" description="Disordered" evidence="1">
    <location>
        <begin position="304"/>
        <end position="331"/>
    </location>
</feature>
<dbReference type="Proteomes" id="UP001310594">
    <property type="component" value="Unassembled WGS sequence"/>
</dbReference>
<name>A0AAN7ZTA2_9PEZI</name>
<feature type="region of interest" description="Disordered" evidence="1">
    <location>
        <begin position="159"/>
        <end position="182"/>
    </location>
</feature>
<accession>A0AAN7ZTA2</accession>
<dbReference type="EMBL" id="JAVRQU010000011">
    <property type="protein sequence ID" value="KAK5697163.1"/>
    <property type="molecule type" value="Genomic_DNA"/>
</dbReference>
<organism evidence="2 3">
    <name type="scientific">Elasticomyces elasticus</name>
    <dbReference type="NCBI Taxonomy" id="574655"/>
    <lineage>
        <taxon>Eukaryota</taxon>
        <taxon>Fungi</taxon>
        <taxon>Dikarya</taxon>
        <taxon>Ascomycota</taxon>
        <taxon>Pezizomycotina</taxon>
        <taxon>Dothideomycetes</taxon>
        <taxon>Dothideomycetidae</taxon>
        <taxon>Mycosphaerellales</taxon>
        <taxon>Teratosphaeriaceae</taxon>
        <taxon>Elasticomyces</taxon>
    </lineage>
</organism>
<protein>
    <submittedName>
        <fullName evidence="2">Uncharacterized protein</fullName>
    </submittedName>
</protein>
<evidence type="ECO:0000313" key="2">
    <source>
        <dbReference type="EMBL" id="KAK5697163.1"/>
    </source>
</evidence>
<dbReference type="AlphaFoldDB" id="A0AAN7ZTA2"/>
<reference evidence="2" key="1">
    <citation type="submission" date="2023-08" db="EMBL/GenBank/DDBJ databases">
        <title>Black Yeasts Isolated from many extreme environments.</title>
        <authorList>
            <person name="Coleine C."/>
            <person name="Stajich J.E."/>
            <person name="Selbmann L."/>
        </authorList>
    </citation>
    <scope>NUCLEOTIDE SEQUENCE</scope>
    <source>
        <strain evidence="2">CCFEE 5810</strain>
    </source>
</reference>
<evidence type="ECO:0000313" key="3">
    <source>
        <dbReference type="Proteomes" id="UP001310594"/>
    </source>
</evidence>
<proteinExistence type="predicted"/>
<evidence type="ECO:0000256" key="1">
    <source>
        <dbReference type="SAM" id="MobiDB-lite"/>
    </source>
</evidence>
<feature type="compositionally biased region" description="Basic and acidic residues" evidence="1">
    <location>
        <begin position="306"/>
        <end position="315"/>
    </location>
</feature>
<gene>
    <name evidence="2" type="ORF">LTR97_007298</name>
</gene>
<sequence>MAGAGITMFWSGNTFAFSTRQTFHTFARLARQEAVANITSIELGEGYHCGDSVVLPAWNAQKGEMRPVTGFRVPDSTRPECLHHADRPPSPEILAKLPKLRHLKLHVGHLGPQSGTWAQGYDGDHGEAYEWDADEDYLLPTGFDRRSNRYGAFGGWDSRNPGMIDPGPGSRWQRTTGAPYGVDRENDRVRAMADSDDLNRWAARPGYTRNGPSHTRWRNVDRRTDADQRFPDPYEELAAGATRHGRWTGPSDSKFGIIDLNRRVVDDETGILTHPDITVGHGYYLNGRDYSGYVDGAYYGGGRRGGRWDTSEDQRNMSMPRSSLDFYDPEF</sequence>
<comment type="caution">
    <text evidence="2">The sequence shown here is derived from an EMBL/GenBank/DDBJ whole genome shotgun (WGS) entry which is preliminary data.</text>
</comment>